<organism evidence="2">
    <name type="scientific">Arundo donax</name>
    <name type="common">Giant reed</name>
    <name type="synonym">Donax arundinaceus</name>
    <dbReference type="NCBI Taxonomy" id="35708"/>
    <lineage>
        <taxon>Eukaryota</taxon>
        <taxon>Viridiplantae</taxon>
        <taxon>Streptophyta</taxon>
        <taxon>Embryophyta</taxon>
        <taxon>Tracheophyta</taxon>
        <taxon>Spermatophyta</taxon>
        <taxon>Magnoliopsida</taxon>
        <taxon>Liliopsida</taxon>
        <taxon>Poales</taxon>
        <taxon>Poaceae</taxon>
        <taxon>PACMAD clade</taxon>
        <taxon>Arundinoideae</taxon>
        <taxon>Arundineae</taxon>
        <taxon>Arundo</taxon>
    </lineage>
</organism>
<evidence type="ECO:0000256" key="1">
    <source>
        <dbReference type="SAM" id="MobiDB-lite"/>
    </source>
</evidence>
<protein>
    <recommendedName>
        <fullName evidence="3">DUF1618 domain-containing protein</fullName>
    </recommendedName>
</protein>
<dbReference type="EMBL" id="GBRH01158237">
    <property type="protein sequence ID" value="JAE39659.1"/>
    <property type="molecule type" value="Transcribed_RNA"/>
</dbReference>
<evidence type="ECO:0000313" key="2">
    <source>
        <dbReference type="EMBL" id="JAE39659.1"/>
    </source>
</evidence>
<name>A0A0A9HV26_ARUDO</name>
<sequence length="156" mass="17922">MKDNEGTLRPTLGRLYTAHPALSLTDSHVVYVMGKVRRQEKKALVLSIDMKKLKLQGVAMFDAERMLGIAFSYTYTQSWIPKYFNPDVNENLKRPGNFRVPYPHKLPDRISMTYNELYMQLSGDVQEQHDTGACKGSEQEDDSMNLDYSCIKKGHE</sequence>
<accession>A0A0A9HV26</accession>
<evidence type="ECO:0008006" key="3">
    <source>
        <dbReference type="Google" id="ProtNLM"/>
    </source>
</evidence>
<dbReference type="AlphaFoldDB" id="A0A0A9HV26"/>
<proteinExistence type="predicted"/>
<dbReference type="PANTHER" id="PTHR33074:SF68">
    <property type="entry name" value="OS09G0557100 PROTEIN"/>
    <property type="match status" value="1"/>
</dbReference>
<reference evidence="2" key="1">
    <citation type="submission" date="2014-09" db="EMBL/GenBank/DDBJ databases">
        <authorList>
            <person name="Magalhaes I.L.F."/>
            <person name="Oliveira U."/>
            <person name="Santos F.R."/>
            <person name="Vidigal T.H.D.A."/>
            <person name="Brescovit A.D."/>
            <person name="Santos A.J."/>
        </authorList>
    </citation>
    <scope>NUCLEOTIDE SEQUENCE</scope>
    <source>
        <tissue evidence="2">Shoot tissue taken approximately 20 cm above the soil surface</tissue>
    </source>
</reference>
<reference evidence="2" key="2">
    <citation type="journal article" date="2015" name="Data Brief">
        <title>Shoot transcriptome of the giant reed, Arundo donax.</title>
        <authorList>
            <person name="Barrero R.A."/>
            <person name="Guerrero F.D."/>
            <person name="Moolhuijzen P."/>
            <person name="Goolsby J.A."/>
            <person name="Tidwell J."/>
            <person name="Bellgard S.E."/>
            <person name="Bellgard M.I."/>
        </authorList>
    </citation>
    <scope>NUCLEOTIDE SEQUENCE</scope>
    <source>
        <tissue evidence="2">Shoot tissue taken approximately 20 cm above the soil surface</tissue>
    </source>
</reference>
<feature type="region of interest" description="Disordered" evidence="1">
    <location>
        <begin position="129"/>
        <end position="148"/>
    </location>
</feature>
<dbReference type="PANTHER" id="PTHR33074">
    <property type="entry name" value="EXPRESSED PROTEIN-RELATED"/>
    <property type="match status" value="1"/>
</dbReference>